<comment type="cofactor">
    <cofactor evidence="3">
        <name>a divalent metal cation</name>
        <dbReference type="ChEBI" id="CHEBI:60240"/>
    </cofactor>
</comment>
<dbReference type="InterPro" id="IPR008334">
    <property type="entry name" value="5'-Nucleotdase_C"/>
</dbReference>
<name>A0A1D9LI97_9NEIS</name>
<evidence type="ECO:0000256" key="9">
    <source>
        <dbReference type="ARBA" id="ARBA00022801"/>
    </source>
</evidence>
<dbReference type="InterPro" id="IPR029052">
    <property type="entry name" value="Metallo-depent_PP-like"/>
</dbReference>
<dbReference type="CDD" id="cd07410">
    <property type="entry name" value="MPP_CpdB_N"/>
    <property type="match status" value="1"/>
</dbReference>
<comment type="subcellular location">
    <subcellularLocation>
        <location evidence="4">Cell envelope</location>
    </subcellularLocation>
</comment>
<dbReference type="RefSeq" id="WP_070980276.1">
    <property type="nucleotide sequence ID" value="NZ_CP017707.1"/>
</dbReference>
<evidence type="ECO:0000256" key="3">
    <source>
        <dbReference type="ARBA" id="ARBA00001968"/>
    </source>
</evidence>
<organism evidence="14 15">
    <name type="scientific">Chromobacterium vaccinii</name>
    <dbReference type="NCBI Taxonomy" id="1108595"/>
    <lineage>
        <taxon>Bacteria</taxon>
        <taxon>Pseudomonadati</taxon>
        <taxon>Pseudomonadota</taxon>
        <taxon>Betaproteobacteria</taxon>
        <taxon>Neisseriales</taxon>
        <taxon>Chromobacteriaceae</taxon>
        <taxon>Chromobacterium</taxon>
    </lineage>
</organism>
<feature type="signal peptide" evidence="11">
    <location>
        <begin position="1"/>
        <end position="20"/>
    </location>
</feature>
<dbReference type="PRINTS" id="PR01607">
    <property type="entry name" value="APYRASEFAMLY"/>
</dbReference>
<dbReference type="GO" id="GO:0000166">
    <property type="term" value="F:nucleotide binding"/>
    <property type="evidence" value="ECO:0007669"/>
    <property type="project" value="UniProtKB-KW"/>
</dbReference>
<evidence type="ECO:0000313" key="14">
    <source>
        <dbReference type="EMBL" id="AOZ50982.1"/>
    </source>
</evidence>
<dbReference type="GO" id="GO:0008254">
    <property type="term" value="F:3'-nucleotidase activity"/>
    <property type="evidence" value="ECO:0007669"/>
    <property type="project" value="UniProtKB-EC"/>
</dbReference>
<dbReference type="GeneID" id="68842309"/>
<evidence type="ECO:0000256" key="4">
    <source>
        <dbReference type="ARBA" id="ARBA00004196"/>
    </source>
</evidence>
<dbReference type="PROSITE" id="PS00786">
    <property type="entry name" value="5_NUCLEOTIDASE_2"/>
    <property type="match status" value="1"/>
</dbReference>
<evidence type="ECO:0000256" key="6">
    <source>
        <dbReference type="ARBA" id="ARBA00022723"/>
    </source>
</evidence>
<feature type="domain" description="5'-Nucleotidase C-terminal" evidence="13">
    <location>
        <begin position="419"/>
        <end position="552"/>
    </location>
</feature>
<accession>A0A1D9LI97</accession>
<evidence type="ECO:0000256" key="8">
    <source>
        <dbReference type="ARBA" id="ARBA00022741"/>
    </source>
</evidence>
<dbReference type="GO" id="GO:0046872">
    <property type="term" value="F:metal ion binding"/>
    <property type="evidence" value="ECO:0007669"/>
    <property type="project" value="UniProtKB-KW"/>
</dbReference>
<evidence type="ECO:0000256" key="10">
    <source>
        <dbReference type="ARBA" id="ARBA00023268"/>
    </source>
</evidence>
<sequence length="634" mass="68431">MKSAPLFASLAAVFAASAWAAPVQLRVLETSDVHMNLLAYDYYQDKPAADFGLERTASLIAAARAESPNSLLIDNGDLLQGSPMGDLVAKIKPLKAGDTHPAYKVLNALKYDAGNLGNHEFNYGLPFLQQSLKGAAFPYVNANVLDARSGQPLFTPYVLLKREVKDAEGKAHALTIGVIGFAPPQILQWDKNTLQGKATVRDILETARDYVPKMRAAGADLVIAVPHSGFEKGELPRFAENAVSGLAEVPGIDAILFGHAHAEFPSTAFAGYPGVDLQAGTIHGVPAAMPGRWGDHLGVIDLTLEQAEGKWRVVGKRATLRPIFDKQAKKPLADIDPRVKALIGPEHQATLDYVRGEVAATRRPIYSYFAQAADDPSVAIVAEAQRCYMQKALQGTEYEHLPILSAAAPFKAGGRQGWNYYTDIPAGKLAIRNLADLYIYPNTIKAVKVTGADVREWLEMSAGQFNRIDPKGPAAQELINPAFRSYNFDSLYGVSYQVDVTQPARYDGDGKLAAPGSHRIVNLTFNGKPIDPAQRFIVVTNNYRASGGGNFPGISADKIVVDAPDENRAALASYLASKKVIDLGQGRNWRVLPVAGVGLRFTTGAGAMRYLPEQKQFKLARDNGDGSVTLELAE</sequence>
<dbReference type="InterPro" id="IPR004843">
    <property type="entry name" value="Calcineurin-like_PHP"/>
</dbReference>
<protein>
    <submittedName>
        <fullName evidence="14">2',3'-cyclic-nucleotide 2'-phosphodiesterase</fullName>
    </submittedName>
</protein>
<evidence type="ECO:0000259" key="12">
    <source>
        <dbReference type="Pfam" id="PF00149"/>
    </source>
</evidence>
<comment type="catalytic activity">
    <reaction evidence="2">
        <text>a nucleoside 2',3'-cyclic phosphate + H2O = a nucleoside 3'-phosphate + H(+)</text>
        <dbReference type="Rhea" id="RHEA:19621"/>
        <dbReference type="ChEBI" id="CHEBI:15377"/>
        <dbReference type="ChEBI" id="CHEBI:15378"/>
        <dbReference type="ChEBI" id="CHEBI:66949"/>
        <dbReference type="ChEBI" id="CHEBI:66954"/>
        <dbReference type="EC" id="3.1.4.16"/>
    </reaction>
</comment>
<dbReference type="PANTHER" id="PTHR11575">
    <property type="entry name" value="5'-NUCLEOTIDASE-RELATED"/>
    <property type="match status" value="1"/>
</dbReference>
<evidence type="ECO:0000256" key="1">
    <source>
        <dbReference type="ARBA" id="ARBA00000527"/>
    </source>
</evidence>
<evidence type="ECO:0000256" key="2">
    <source>
        <dbReference type="ARBA" id="ARBA00001730"/>
    </source>
</evidence>
<dbReference type="NCBIfam" id="NF006938">
    <property type="entry name" value="PRK09420.1"/>
    <property type="match status" value="1"/>
</dbReference>
<evidence type="ECO:0000256" key="11">
    <source>
        <dbReference type="RuleBase" id="RU362119"/>
    </source>
</evidence>
<keyword evidence="8 11" id="KW-0547">Nucleotide-binding</keyword>
<keyword evidence="10" id="KW-0511">Multifunctional enzyme</keyword>
<evidence type="ECO:0000256" key="7">
    <source>
        <dbReference type="ARBA" id="ARBA00022729"/>
    </source>
</evidence>
<dbReference type="Pfam" id="PF00149">
    <property type="entry name" value="Metallophos"/>
    <property type="match status" value="1"/>
</dbReference>
<dbReference type="SUPFAM" id="SSF56300">
    <property type="entry name" value="Metallo-dependent phosphatases"/>
    <property type="match status" value="1"/>
</dbReference>
<reference evidence="14 15" key="1">
    <citation type="submission" date="2016-10" db="EMBL/GenBank/DDBJ databases">
        <title>Chromobacterium muskegensis sp. nov., an insecticidal bacterium isolated from Sphagnum bogs.</title>
        <authorList>
            <person name="Sparks M.E."/>
            <person name="Blackburn M.B."/>
            <person name="Gundersen-Rindal D.E."/>
            <person name="Mitchell A."/>
            <person name="Farrar R."/>
            <person name="Kuhar D."/>
        </authorList>
    </citation>
    <scope>NUCLEOTIDE SEQUENCE [LARGE SCALE GENOMIC DNA]</scope>
    <source>
        <strain evidence="14 15">21-1</strain>
    </source>
</reference>
<dbReference type="InterPro" id="IPR041827">
    <property type="entry name" value="CpdB_N"/>
</dbReference>
<dbReference type="PANTHER" id="PTHR11575:SF6">
    <property type="entry name" value="2',3'-CYCLIC-NUCLEOTIDE 2'-PHOSPHODIESTERASE_3'-NUCLEOTIDASE"/>
    <property type="match status" value="1"/>
</dbReference>
<comment type="catalytic activity">
    <reaction evidence="1">
        <text>a ribonucleoside 3'-phosphate + H2O = a ribonucleoside + phosphate</text>
        <dbReference type="Rhea" id="RHEA:10144"/>
        <dbReference type="ChEBI" id="CHEBI:13197"/>
        <dbReference type="ChEBI" id="CHEBI:15377"/>
        <dbReference type="ChEBI" id="CHEBI:18254"/>
        <dbReference type="ChEBI" id="CHEBI:43474"/>
        <dbReference type="EC" id="3.1.3.6"/>
    </reaction>
</comment>
<dbReference type="GO" id="GO:0009166">
    <property type="term" value="P:nucleotide catabolic process"/>
    <property type="evidence" value="ECO:0007669"/>
    <property type="project" value="InterPro"/>
</dbReference>
<dbReference type="STRING" id="1108595.BKX93_13960"/>
<evidence type="ECO:0000256" key="5">
    <source>
        <dbReference type="ARBA" id="ARBA00006654"/>
    </source>
</evidence>
<dbReference type="GO" id="GO:0008663">
    <property type="term" value="F:2',3'-cyclic-nucleotide 2'-phosphodiesterase activity"/>
    <property type="evidence" value="ECO:0007669"/>
    <property type="project" value="UniProtKB-EC"/>
</dbReference>
<dbReference type="InterPro" id="IPR006146">
    <property type="entry name" value="5'-Nucleotdase_CS"/>
</dbReference>
<dbReference type="SUPFAM" id="SSF55816">
    <property type="entry name" value="5'-nucleotidase (syn. UDP-sugar hydrolase), C-terminal domain"/>
    <property type="match status" value="1"/>
</dbReference>
<keyword evidence="7 11" id="KW-0732">Signal</keyword>
<dbReference type="Pfam" id="PF02872">
    <property type="entry name" value="5_nucleotid_C"/>
    <property type="match status" value="1"/>
</dbReference>
<dbReference type="AlphaFoldDB" id="A0A1D9LI97"/>
<feature type="domain" description="Calcineurin-like phosphoesterase" evidence="12">
    <location>
        <begin position="25"/>
        <end position="262"/>
    </location>
</feature>
<dbReference type="EMBL" id="CP017707">
    <property type="protein sequence ID" value="AOZ50982.1"/>
    <property type="molecule type" value="Genomic_DNA"/>
</dbReference>
<dbReference type="InterPro" id="IPR036907">
    <property type="entry name" value="5'-Nucleotdase_C_sf"/>
</dbReference>
<proteinExistence type="inferred from homology"/>
<dbReference type="KEGG" id="cvc:BKX93_13960"/>
<dbReference type="GO" id="GO:0030288">
    <property type="term" value="C:outer membrane-bounded periplasmic space"/>
    <property type="evidence" value="ECO:0007669"/>
    <property type="project" value="TreeGrafter"/>
</dbReference>
<keyword evidence="6" id="KW-0479">Metal-binding</keyword>
<dbReference type="Gene3D" id="3.60.21.10">
    <property type="match status" value="1"/>
</dbReference>
<keyword evidence="9 11" id="KW-0378">Hydrolase</keyword>
<evidence type="ECO:0000259" key="13">
    <source>
        <dbReference type="Pfam" id="PF02872"/>
    </source>
</evidence>
<evidence type="ECO:0000313" key="15">
    <source>
        <dbReference type="Proteomes" id="UP000178776"/>
    </source>
</evidence>
<comment type="similarity">
    <text evidence="5 11">Belongs to the 5'-nucleotidase family.</text>
</comment>
<dbReference type="Proteomes" id="UP000178776">
    <property type="component" value="Chromosome"/>
</dbReference>
<dbReference type="Gene3D" id="3.90.780.10">
    <property type="entry name" value="5'-Nucleotidase, C-terminal domain"/>
    <property type="match status" value="1"/>
</dbReference>
<feature type="chain" id="PRO_5009362585" evidence="11">
    <location>
        <begin position="21"/>
        <end position="634"/>
    </location>
</feature>
<gene>
    <name evidence="14" type="primary">cpdB</name>
    <name evidence="14" type="ORF">BKX93_13960</name>
</gene>
<dbReference type="InterPro" id="IPR006179">
    <property type="entry name" value="5_nucleotidase/apyrase"/>
</dbReference>